<dbReference type="GO" id="GO:0046872">
    <property type="term" value="F:metal ion binding"/>
    <property type="evidence" value="ECO:0007669"/>
    <property type="project" value="UniProtKB-KW"/>
</dbReference>
<dbReference type="eggNOG" id="arCOG01698">
    <property type="taxonomic scope" value="Archaea"/>
</dbReference>
<dbReference type="Proteomes" id="UP000001037">
    <property type="component" value="Chromosome"/>
</dbReference>
<comment type="subunit">
    <text evidence="8">Heterodimer of LeuC and LeuD.</text>
</comment>
<dbReference type="InParanoid" id="G0ED61"/>
<organism evidence="10 11">
    <name type="scientific">Pyrolobus fumarii (strain DSM 11204 / 1A)</name>
    <dbReference type="NCBI Taxonomy" id="694429"/>
    <lineage>
        <taxon>Archaea</taxon>
        <taxon>Thermoproteota</taxon>
        <taxon>Thermoprotei</taxon>
        <taxon>Desulfurococcales</taxon>
        <taxon>Pyrodictiaceae</taxon>
        <taxon>Pyrolobus</taxon>
    </lineage>
</organism>
<keyword evidence="4 8" id="KW-0408">Iron</keyword>
<dbReference type="HAMAP" id="MF_01027">
    <property type="entry name" value="LeuC_type2"/>
    <property type="match status" value="1"/>
</dbReference>
<dbReference type="PROSITE" id="PS01244">
    <property type="entry name" value="ACONITASE_2"/>
    <property type="match status" value="1"/>
</dbReference>
<dbReference type="UniPathway" id="UPA00048">
    <property type="reaction ID" value="UER00071"/>
</dbReference>
<proteinExistence type="inferred from homology"/>
<keyword evidence="7 8" id="KW-0100">Branched-chain amino acid biosynthesis</keyword>
<dbReference type="InterPro" id="IPR001030">
    <property type="entry name" value="Acoase/IPM_deHydtase_lsu_aba"/>
</dbReference>
<keyword evidence="8" id="KW-0028">Amino-acid biosynthesis</keyword>
<dbReference type="AlphaFoldDB" id="G0ED61"/>
<feature type="binding site" evidence="8">
    <location>
        <position position="360"/>
    </location>
    <ligand>
        <name>[4Fe-4S] cluster</name>
        <dbReference type="ChEBI" id="CHEBI:49883"/>
    </ligand>
</feature>
<dbReference type="FunCoup" id="G0ED61">
    <property type="interactions" value="165"/>
</dbReference>
<dbReference type="PRINTS" id="PR00415">
    <property type="entry name" value="ACONITASE"/>
</dbReference>
<dbReference type="EMBL" id="CP002838">
    <property type="protein sequence ID" value="AEM39739.1"/>
    <property type="molecule type" value="Genomic_DNA"/>
</dbReference>
<feature type="binding site" evidence="8">
    <location>
        <position position="300"/>
    </location>
    <ligand>
        <name>[4Fe-4S] cluster</name>
        <dbReference type="ChEBI" id="CHEBI:49883"/>
    </ligand>
</feature>
<gene>
    <name evidence="8" type="primary">leuC</name>
    <name evidence="10" type="ordered locus">Pyrfu_1886</name>
</gene>
<keyword evidence="5 8" id="KW-0411">Iron-sulfur</keyword>
<reference evidence="10 11" key="1">
    <citation type="journal article" date="2011" name="Stand. Genomic Sci.">
        <title>Complete genome sequence of the hyperthermophilic chemolithoautotroph Pyrolobus fumarii type strain (1A).</title>
        <authorList>
            <person name="Anderson I."/>
            <person name="Goker M."/>
            <person name="Nolan M."/>
            <person name="Lucas S."/>
            <person name="Hammon N."/>
            <person name="Deshpande S."/>
            <person name="Cheng J.F."/>
            <person name="Tapia R."/>
            <person name="Han C."/>
            <person name="Goodwin L."/>
            <person name="Pitluck S."/>
            <person name="Huntemann M."/>
            <person name="Liolios K."/>
            <person name="Ivanova N."/>
            <person name="Pagani I."/>
            <person name="Mavromatis K."/>
            <person name="Ovchinikova G."/>
            <person name="Pati A."/>
            <person name="Chen A."/>
            <person name="Palaniappan K."/>
            <person name="Land M."/>
            <person name="Hauser L."/>
            <person name="Brambilla E.M."/>
            <person name="Huber H."/>
            <person name="Yasawong M."/>
            <person name="Rohde M."/>
            <person name="Spring S."/>
            <person name="Abt B."/>
            <person name="Sikorski J."/>
            <person name="Wirth R."/>
            <person name="Detter J.C."/>
            <person name="Woyke T."/>
            <person name="Bristow J."/>
            <person name="Eisen J.A."/>
            <person name="Markowitz V."/>
            <person name="Hugenholtz P."/>
            <person name="Kyrpides N.C."/>
            <person name="Klenk H.P."/>
            <person name="Lapidus A."/>
        </authorList>
    </citation>
    <scope>NUCLEOTIDE SEQUENCE [LARGE SCALE GENOMIC DNA]</scope>
    <source>
        <strain evidence="11">DSM 11204 / 1A</strain>
    </source>
</reference>
<dbReference type="GO" id="GO:0051539">
    <property type="term" value="F:4 iron, 4 sulfur cluster binding"/>
    <property type="evidence" value="ECO:0007669"/>
    <property type="project" value="UniProtKB-KW"/>
</dbReference>
<accession>G0ED61</accession>
<keyword evidence="3 8" id="KW-0479">Metal-binding</keyword>
<dbReference type="InterPro" id="IPR033941">
    <property type="entry name" value="IPMI_cat"/>
</dbReference>
<evidence type="ECO:0000313" key="11">
    <source>
        <dbReference type="Proteomes" id="UP000001037"/>
    </source>
</evidence>
<evidence type="ECO:0000256" key="2">
    <source>
        <dbReference type="ARBA" id="ARBA00022485"/>
    </source>
</evidence>
<keyword evidence="6 8" id="KW-0456">Lyase</keyword>
<dbReference type="Pfam" id="PF00330">
    <property type="entry name" value="Aconitase"/>
    <property type="match status" value="1"/>
</dbReference>
<evidence type="ECO:0000256" key="4">
    <source>
        <dbReference type="ARBA" id="ARBA00023004"/>
    </source>
</evidence>
<evidence type="ECO:0000256" key="7">
    <source>
        <dbReference type="ARBA" id="ARBA00023304"/>
    </source>
</evidence>
<comment type="cofactor">
    <cofactor evidence="8">
        <name>[4Fe-4S] cluster</name>
        <dbReference type="ChEBI" id="CHEBI:49883"/>
    </cofactor>
    <text evidence="8">Binds 1 [4Fe-4S] cluster per subunit.</text>
</comment>
<dbReference type="STRING" id="694429.Pyrfu_1886"/>
<feature type="binding site" evidence="8">
    <location>
        <position position="363"/>
    </location>
    <ligand>
        <name>[4Fe-4S] cluster</name>
        <dbReference type="ChEBI" id="CHEBI:49883"/>
    </ligand>
</feature>
<dbReference type="InterPro" id="IPR050067">
    <property type="entry name" value="IPM_dehydratase_rel_enz"/>
</dbReference>
<dbReference type="InterPro" id="IPR006251">
    <property type="entry name" value="Homoacnase/IPMdehydase_lsu"/>
</dbReference>
<evidence type="ECO:0000256" key="1">
    <source>
        <dbReference type="ARBA" id="ARBA00022430"/>
    </source>
</evidence>
<dbReference type="GO" id="GO:0003861">
    <property type="term" value="F:3-isopropylmalate dehydratase activity"/>
    <property type="evidence" value="ECO:0007669"/>
    <property type="project" value="UniProtKB-UniRule"/>
</dbReference>
<keyword evidence="11" id="KW-1185">Reference proteome</keyword>
<name>G0ED61_PYRF1</name>
<dbReference type="InterPro" id="IPR015931">
    <property type="entry name" value="Acnase/IPM_dHydase_lsu_aba_1/3"/>
</dbReference>
<evidence type="ECO:0000256" key="8">
    <source>
        <dbReference type="HAMAP-Rule" id="MF_01027"/>
    </source>
</evidence>
<dbReference type="PANTHER" id="PTHR43822">
    <property type="entry name" value="HOMOACONITASE, MITOCHONDRIAL-RELATED"/>
    <property type="match status" value="1"/>
</dbReference>
<dbReference type="Gene3D" id="3.30.499.10">
    <property type="entry name" value="Aconitase, domain 3"/>
    <property type="match status" value="2"/>
</dbReference>
<dbReference type="GO" id="GO:0009098">
    <property type="term" value="P:L-leucine biosynthetic process"/>
    <property type="evidence" value="ECO:0007669"/>
    <property type="project" value="UniProtKB-UniRule"/>
</dbReference>
<dbReference type="SUPFAM" id="SSF53732">
    <property type="entry name" value="Aconitase iron-sulfur domain"/>
    <property type="match status" value="1"/>
</dbReference>
<dbReference type="GeneID" id="11138225"/>
<comment type="catalytic activity">
    <reaction evidence="8">
        <text>(2R,3S)-3-isopropylmalate = (2S)-2-isopropylmalate</text>
        <dbReference type="Rhea" id="RHEA:32287"/>
        <dbReference type="ChEBI" id="CHEBI:1178"/>
        <dbReference type="ChEBI" id="CHEBI:35121"/>
        <dbReference type="EC" id="4.2.1.33"/>
    </reaction>
</comment>
<dbReference type="InterPro" id="IPR011826">
    <property type="entry name" value="HAcnase/IPMdehydase_lsu_prok"/>
</dbReference>
<evidence type="ECO:0000256" key="5">
    <source>
        <dbReference type="ARBA" id="ARBA00023014"/>
    </source>
</evidence>
<evidence type="ECO:0000256" key="6">
    <source>
        <dbReference type="ARBA" id="ARBA00023239"/>
    </source>
</evidence>
<dbReference type="RefSeq" id="WP_014027416.1">
    <property type="nucleotide sequence ID" value="NC_015931.1"/>
</dbReference>
<evidence type="ECO:0000259" key="9">
    <source>
        <dbReference type="Pfam" id="PF00330"/>
    </source>
</evidence>
<comment type="pathway">
    <text evidence="8">Amino-acid biosynthesis; L-leucine biosynthesis; L-leucine from 3-methyl-2-oxobutanoate: step 2/4.</text>
</comment>
<dbReference type="OrthoDB" id="255at2157"/>
<dbReference type="HOGENOM" id="CLU_006714_3_4_2"/>
<evidence type="ECO:0000256" key="3">
    <source>
        <dbReference type="ARBA" id="ARBA00022723"/>
    </source>
</evidence>
<keyword evidence="2 8" id="KW-0004">4Fe-4S</keyword>
<protein>
    <recommendedName>
        <fullName evidence="8">3-isopropylmalate dehydratase large subunit</fullName>
        <ecNumber evidence="8">4.2.1.33</ecNumber>
    </recommendedName>
    <alternativeName>
        <fullName evidence="8">Alpha-IPM isomerase</fullName>
        <shortName evidence="8">IPMI</shortName>
    </alternativeName>
    <alternativeName>
        <fullName evidence="8">Isopropylmalate isomerase</fullName>
    </alternativeName>
</protein>
<dbReference type="InterPro" id="IPR018136">
    <property type="entry name" value="Aconitase_4Fe-4S_BS"/>
</dbReference>
<dbReference type="NCBIfam" id="NF001614">
    <property type="entry name" value="PRK00402.1"/>
    <property type="match status" value="1"/>
</dbReference>
<comment type="function">
    <text evidence="8">Catalyzes the isomerization between 2-isopropylmalate and 3-isopropylmalate, via the formation of 2-isopropylmaleate.</text>
</comment>
<dbReference type="NCBIfam" id="TIGR02086">
    <property type="entry name" value="IPMI_arch"/>
    <property type="match status" value="1"/>
</dbReference>
<dbReference type="KEGG" id="pfm:Pyrfu_1886"/>
<sequence length="422" mass="45261">MAGQTFVEKLFSLRTGRRVSPGEIVVVDVDVVYAQDGTAPLAIRVMREEFGVERVAKPDRTLFFIDHVSPSSNPDTSALHRLMREFAARHGIRLYDVGMGISHQVVFEEGWVVPGAVVVGADSHTVTGGAVGAFATGVGSTDAAAAMVSGRLWFRVPEAIRVWLRGSLSGPVLGKDVALKLLSILGSSGASYKSLEFWGDGVKSLSLASRLTIANMSVEMGAKNAYFPPDERVFEHLRNVGAKVPVRPIYPDPDAVYSDEIEVELDKVEPMVALPPNPSNAKPVTEVEGLEVDQVFIGSCTNGREEDFEAAARVLKGRKVHPRVRCIAVPASRRVYMNLLKRGIIDILVEAGCIVTHSTCGPCVGAHFGLLGPEEVGVFTTNRNFPGRAGHRSAKIILASPYTAAAAAVTGKLVDPRSLIRG</sequence>
<dbReference type="EC" id="4.2.1.33" evidence="8"/>
<dbReference type="PANTHER" id="PTHR43822:SF2">
    <property type="entry name" value="HOMOACONITASE, MITOCHONDRIAL"/>
    <property type="match status" value="1"/>
</dbReference>
<evidence type="ECO:0000313" key="10">
    <source>
        <dbReference type="EMBL" id="AEM39739.1"/>
    </source>
</evidence>
<keyword evidence="1 8" id="KW-0432">Leucine biosynthesis</keyword>
<dbReference type="NCBIfam" id="TIGR01343">
    <property type="entry name" value="hacA_fam"/>
    <property type="match status" value="1"/>
</dbReference>
<dbReference type="CDD" id="cd01583">
    <property type="entry name" value="IPMI"/>
    <property type="match status" value="1"/>
</dbReference>
<dbReference type="InterPro" id="IPR036008">
    <property type="entry name" value="Aconitase_4Fe-4S_dom"/>
</dbReference>
<comment type="similarity">
    <text evidence="8">Belongs to the aconitase/IPM isomerase family. LeuC type 2 subfamily.</text>
</comment>
<feature type="domain" description="Aconitase/3-isopropylmalate dehydratase large subunit alpha/beta/alpha" evidence="9">
    <location>
        <begin position="23"/>
        <end position="286"/>
    </location>
</feature>